<dbReference type="InterPro" id="IPR025452">
    <property type="entry name" value="DUF4218"/>
</dbReference>
<feature type="domain" description="DUF4218" evidence="2">
    <location>
        <begin position="103"/>
        <end position="189"/>
    </location>
</feature>
<gene>
    <name evidence="3" type="ORF">RHSIM_Rhsim11G0004500</name>
</gene>
<evidence type="ECO:0000313" key="3">
    <source>
        <dbReference type="EMBL" id="KAF7126956.1"/>
    </source>
</evidence>
<dbReference type="EMBL" id="WJXA01000011">
    <property type="protein sequence ID" value="KAF7126956.1"/>
    <property type="molecule type" value="Genomic_DNA"/>
</dbReference>
<comment type="caution">
    <text evidence="3">The sequence shown here is derived from an EMBL/GenBank/DDBJ whole genome shotgun (WGS) entry which is preliminary data.</text>
</comment>
<dbReference type="PANTHER" id="PTHR48258:SF15">
    <property type="entry name" value="OS02G0543900 PROTEIN"/>
    <property type="match status" value="1"/>
</dbReference>
<dbReference type="Pfam" id="PF13960">
    <property type="entry name" value="DUF4218"/>
    <property type="match status" value="1"/>
</dbReference>
<reference evidence="3" key="1">
    <citation type="submission" date="2019-11" db="EMBL/GenBank/DDBJ databases">
        <authorList>
            <person name="Liu Y."/>
            <person name="Hou J."/>
            <person name="Li T.-Q."/>
            <person name="Guan C.-H."/>
            <person name="Wu X."/>
            <person name="Wu H.-Z."/>
            <person name="Ling F."/>
            <person name="Zhang R."/>
            <person name="Shi X.-G."/>
            <person name="Ren J.-P."/>
            <person name="Chen E.-F."/>
            <person name="Sun J.-M."/>
        </authorList>
    </citation>
    <scope>NUCLEOTIDE SEQUENCE</scope>
    <source>
        <strain evidence="3">Adult_tree_wgs_1</strain>
        <tissue evidence="3">Leaves</tissue>
    </source>
</reference>
<accession>A0A834G6F2</accession>
<dbReference type="Proteomes" id="UP000626092">
    <property type="component" value="Unassembled WGS sequence"/>
</dbReference>
<feature type="region of interest" description="Disordered" evidence="1">
    <location>
        <begin position="28"/>
        <end position="52"/>
    </location>
</feature>
<dbReference type="PANTHER" id="PTHR48258">
    <property type="entry name" value="DUF4218 DOMAIN-CONTAINING PROTEIN-RELATED"/>
    <property type="match status" value="1"/>
</dbReference>
<evidence type="ECO:0000259" key="2">
    <source>
        <dbReference type="Pfam" id="PF13960"/>
    </source>
</evidence>
<proteinExistence type="predicted"/>
<organism evidence="3 4">
    <name type="scientific">Rhododendron simsii</name>
    <name type="common">Sims's rhododendron</name>
    <dbReference type="NCBI Taxonomy" id="118357"/>
    <lineage>
        <taxon>Eukaryota</taxon>
        <taxon>Viridiplantae</taxon>
        <taxon>Streptophyta</taxon>
        <taxon>Embryophyta</taxon>
        <taxon>Tracheophyta</taxon>
        <taxon>Spermatophyta</taxon>
        <taxon>Magnoliopsida</taxon>
        <taxon>eudicotyledons</taxon>
        <taxon>Gunneridae</taxon>
        <taxon>Pentapetalae</taxon>
        <taxon>asterids</taxon>
        <taxon>Ericales</taxon>
        <taxon>Ericaceae</taxon>
        <taxon>Ericoideae</taxon>
        <taxon>Rhodoreae</taxon>
        <taxon>Rhododendron</taxon>
    </lineage>
</organism>
<evidence type="ECO:0000256" key="1">
    <source>
        <dbReference type="SAM" id="MobiDB-lite"/>
    </source>
</evidence>
<dbReference type="OrthoDB" id="1726731at2759"/>
<evidence type="ECO:0000313" key="4">
    <source>
        <dbReference type="Proteomes" id="UP000626092"/>
    </source>
</evidence>
<sequence length="193" mass="22507">MPPHLSGVDIFKQVEYIVNKFGKVERNRPASHVSKKRRKNVEDGSNVETDERQQEVKDRSIVGLKSHDCHILMQQLLPLAVTRALPKKVSEVIIELCNYFRQLCSKVLHPNDFGPLEEKIRLTLCHLEKIFPPSFFDIMVHLPIHLAKEARIAGPIHYRWMYPIERYLLTLKKYVRNKSHPEGSIAEGNTFRF</sequence>
<keyword evidence="4" id="KW-1185">Reference proteome</keyword>
<name>A0A834G6F2_RHOSS</name>
<dbReference type="AlphaFoldDB" id="A0A834G6F2"/>
<protein>
    <recommendedName>
        <fullName evidence="2">DUF4218 domain-containing protein</fullName>
    </recommendedName>
</protein>